<name>A0A8H6SQ90_MYCCL</name>
<protein>
    <submittedName>
        <fullName evidence="2">Uncharacterized protein</fullName>
    </submittedName>
</protein>
<dbReference type="PANTHER" id="PTHR13379:SF0">
    <property type="entry name" value="UPF0415 PROTEIN C7ORF25"/>
    <property type="match status" value="1"/>
</dbReference>
<evidence type="ECO:0000256" key="1">
    <source>
        <dbReference type="SAM" id="MobiDB-lite"/>
    </source>
</evidence>
<dbReference type="OrthoDB" id="14527at2759"/>
<comment type="caution">
    <text evidence="2">The sequence shown here is derived from an EMBL/GenBank/DDBJ whole genome shotgun (WGS) entry which is preliminary data.</text>
</comment>
<keyword evidence="3" id="KW-1185">Reference proteome</keyword>
<sequence length="871" mass="96847">MSCVMSALRNDWRRDKRWKYSGDHTGRRGVVEEEQYDGEKWMMTVREEESHRAVVVASEVVGRRFVQGEQVRVTHGPHTGRVGVVSRRISLCAAVGQVFGSPGALEIHLTPLAVDQGENQNSKYRPRFVGTAQKRHGWSAFGGAQTLLGWLVRSGYAFHSLFASASTFVSTNYTGKGNSRRSRRTEQALLAGLTGYIEIAHEIDERRLLDVVIVQLDGGGEKEVLIGQLRPMHLVKDTIILLSLMAHPELHELLAKLRAIHEALLHYQPLALSPPVLDSASADRDADKEEDAAWLKNEGVPGVKKLREAVKYDIDTLQKFLSDPKSDTEQPISTHAPYLMAVYNEILCAPPPVISVFKFVPHVVAGPKEQNAPLKTDAAVPPTLPGDGKKSSVAQRRAAAKEKGLSAKVPTEDSTKTPGKRVPTTKVDIVAENGKRWIRINTIKMSGITAELREIDSYLTDSSSDSDDPDHRPSLAQKEFDNTILQMGRALMTAAKAHPVDGRVPRVTMRLTRLDMSPFREDGTPNDPRIAQTVQTLQNMGLDVELGERNENEVPTVHQNSPKPSSPISPTRQINLDLSVLVALVSDLTHAPLPTSVEEATARFLPPQRYRDWRPQSGDDDTKREHAEQPSEDFLRHSRALTMHVLQEMRRGFLQEIHDHLPAAKGDSGDEVEFWTSDEAKERCLRIVSRIGGPREIRRAQALFAGPEVPREQAEELFWAESRYPKAFIPIFPIRMYPAPGRGELPLQGAPEPHGWFFQVLTRVCRELLGQSRAAEPADDEDHAQMPVPSSLSKTTSRLSPHAVKSMLRGAELGWTTLTTTKSSVKALLREVRVARLNGRLAELEAAPLDDEQGAKAALWIVDPRNLQCFL</sequence>
<feature type="region of interest" description="Disordered" evidence="1">
    <location>
        <begin position="608"/>
        <end position="634"/>
    </location>
</feature>
<feature type="compositionally biased region" description="Polar residues" evidence="1">
    <location>
        <begin position="788"/>
        <end position="799"/>
    </location>
</feature>
<evidence type="ECO:0000313" key="3">
    <source>
        <dbReference type="Proteomes" id="UP000613580"/>
    </source>
</evidence>
<proteinExistence type="predicted"/>
<organism evidence="2 3">
    <name type="scientific">Mycena chlorophos</name>
    <name type="common">Agaric fungus</name>
    <name type="synonym">Agaricus chlorophos</name>
    <dbReference type="NCBI Taxonomy" id="658473"/>
    <lineage>
        <taxon>Eukaryota</taxon>
        <taxon>Fungi</taxon>
        <taxon>Dikarya</taxon>
        <taxon>Basidiomycota</taxon>
        <taxon>Agaricomycotina</taxon>
        <taxon>Agaricomycetes</taxon>
        <taxon>Agaricomycetidae</taxon>
        <taxon>Agaricales</taxon>
        <taxon>Marasmiineae</taxon>
        <taxon>Mycenaceae</taxon>
        <taxon>Mycena</taxon>
    </lineage>
</organism>
<evidence type="ECO:0000313" key="2">
    <source>
        <dbReference type="EMBL" id="KAF7302397.1"/>
    </source>
</evidence>
<feature type="region of interest" description="Disordered" evidence="1">
    <location>
        <begin position="373"/>
        <end position="424"/>
    </location>
</feature>
<feature type="region of interest" description="Disordered" evidence="1">
    <location>
        <begin position="774"/>
        <end position="799"/>
    </location>
</feature>
<feature type="compositionally biased region" description="Basic and acidic residues" evidence="1">
    <location>
        <begin position="620"/>
        <end position="634"/>
    </location>
</feature>
<gene>
    <name evidence="2" type="ORF">HMN09_00873400</name>
</gene>
<dbReference type="AlphaFoldDB" id="A0A8H6SQ90"/>
<accession>A0A8H6SQ90</accession>
<reference evidence="2" key="1">
    <citation type="submission" date="2020-05" db="EMBL/GenBank/DDBJ databases">
        <title>Mycena genomes resolve the evolution of fungal bioluminescence.</title>
        <authorList>
            <person name="Tsai I.J."/>
        </authorList>
    </citation>
    <scope>NUCLEOTIDE SEQUENCE</scope>
    <source>
        <strain evidence="2">110903Hualien_Pintung</strain>
    </source>
</reference>
<dbReference type="EMBL" id="JACAZE010000012">
    <property type="protein sequence ID" value="KAF7302397.1"/>
    <property type="molecule type" value="Genomic_DNA"/>
</dbReference>
<dbReference type="PANTHER" id="PTHR13379">
    <property type="entry name" value="UNCHARACTERIZED DUF1308"/>
    <property type="match status" value="1"/>
</dbReference>
<dbReference type="Proteomes" id="UP000613580">
    <property type="component" value="Unassembled WGS sequence"/>
</dbReference>
<feature type="compositionally biased region" description="Basic and acidic residues" evidence="1">
    <location>
        <begin position="399"/>
        <end position="415"/>
    </location>
</feature>